<dbReference type="PANTHER" id="PTHR11439">
    <property type="entry name" value="GAG-POL-RELATED RETROTRANSPOSON"/>
    <property type="match status" value="1"/>
</dbReference>
<reference evidence="2" key="1">
    <citation type="journal article" date="2017" name="PLoS Biol.">
        <title>The sea cucumber genome provides insights into morphological evolution and visceral regeneration.</title>
        <authorList>
            <person name="Zhang X."/>
            <person name="Sun L."/>
            <person name="Yuan J."/>
            <person name="Sun Y."/>
            <person name="Gao Y."/>
            <person name="Zhang L."/>
            <person name="Li S."/>
            <person name="Dai H."/>
            <person name="Hamel J.F."/>
            <person name="Liu C."/>
            <person name="Yu Y."/>
            <person name="Liu S."/>
            <person name="Lin W."/>
            <person name="Guo K."/>
            <person name="Jin S."/>
            <person name="Xu P."/>
            <person name="Storey K.B."/>
            <person name="Huan P."/>
            <person name="Zhang T."/>
            <person name="Zhou Y."/>
            <person name="Zhang J."/>
            <person name="Lin C."/>
            <person name="Li X."/>
            <person name="Xing L."/>
            <person name="Huo D."/>
            <person name="Sun M."/>
            <person name="Wang L."/>
            <person name="Mercier A."/>
            <person name="Li F."/>
            <person name="Yang H."/>
            <person name="Xiang J."/>
        </authorList>
    </citation>
    <scope>NUCLEOTIDE SEQUENCE [LARGE SCALE GENOMIC DNA]</scope>
    <source>
        <strain evidence="2">Shaxun</strain>
        <tissue evidence="2">Muscle</tissue>
    </source>
</reference>
<proteinExistence type="predicted"/>
<dbReference type="STRING" id="307972.A0A2G8JTL8"/>
<protein>
    <recommendedName>
        <fullName evidence="1">Reverse transcriptase Ty1/copia-type domain-containing protein</fullName>
    </recommendedName>
</protein>
<feature type="domain" description="Reverse transcriptase Ty1/copia-type" evidence="1">
    <location>
        <begin position="1"/>
        <end position="55"/>
    </location>
</feature>
<dbReference type="InterPro" id="IPR013103">
    <property type="entry name" value="RVT_2"/>
</dbReference>
<sequence length="162" mass="18426">MKIKFKMKDLLEISYFLGINFIQGEGEISMDQSKYIMKILDKFSMSDCKPRSTPCEVKVGNHSDQNEKVDPKRYREIVGSLIYLATCTRPDIAWVVGRLSQNLADPRVEDLVTAKHVLRYLKGTVELQYRKSHPESVKLTAYSDSDWGNSADRKSTTGIVSS</sequence>
<comment type="caution">
    <text evidence="2">The sequence shown here is derived from an EMBL/GenBank/DDBJ whole genome shotgun (WGS) entry which is preliminary data.</text>
</comment>
<gene>
    <name evidence="2" type="ORF">BSL78_24107</name>
</gene>
<evidence type="ECO:0000313" key="2">
    <source>
        <dbReference type="EMBL" id="PIK39049.1"/>
    </source>
</evidence>
<dbReference type="AlphaFoldDB" id="A0A2G8JTL8"/>
<dbReference type="Proteomes" id="UP000230750">
    <property type="component" value="Unassembled WGS sequence"/>
</dbReference>
<dbReference type="OrthoDB" id="6365239at2759"/>
<keyword evidence="3" id="KW-1185">Reference proteome</keyword>
<accession>A0A2G8JTL8</accession>
<evidence type="ECO:0000313" key="3">
    <source>
        <dbReference type="Proteomes" id="UP000230750"/>
    </source>
</evidence>
<dbReference type="PANTHER" id="PTHR11439:SF483">
    <property type="entry name" value="PEPTIDE SYNTHASE GLIP-LIKE, PUTATIVE (AFU_ORTHOLOGUE AFUA_3G12920)-RELATED"/>
    <property type="match status" value="1"/>
</dbReference>
<name>A0A2G8JTL8_STIJA</name>
<organism evidence="2 3">
    <name type="scientific">Stichopus japonicus</name>
    <name type="common">Sea cucumber</name>
    <dbReference type="NCBI Taxonomy" id="307972"/>
    <lineage>
        <taxon>Eukaryota</taxon>
        <taxon>Metazoa</taxon>
        <taxon>Echinodermata</taxon>
        <taxon>Eleutherozoa</taxon>
        <taxon>Echinozoa</taxon>
        <taxon>Holothuroidea</taxon>
        <taxon>Aspidochirotacea</taxon>
        <taxon>Aspidochirotida</taxon>
        <taxon>Stichopodidae</taxon>
        <taxon>Apostichopus</taxon>
    </lineage>
</organism>
<dbReference type="Pfam" id="PF07727">
    <property type="entry name" value="RVT_2"/>
    <property type="match status" value="1"/>
</dbReference>
<dbReference type="EMBL" id="MRZV01001282">
    <property type="protein sequence ID" value="PIK39049.1"/>
    <property type="molecule type" value="Genomic_DNA"/>
</dbReference>
<evidence type="ECO:0000259" key="1">
    <source>
        <dbReference type="Pfam" id="PF07727"/>
    </source>
</evidence>